<protein>
    <recommendedName>
        <fullName evidence="6">Large ribosomal subunit protein uL23</fullName>
    </recommendedName>
</protein>
<evidence type="ECO:0000256" key="2">
    <source>
        <dbReference type="ARBA" id="ARBA00022730"/>
    </source>
</evidence>
<dbReference type="RefSeq" id="WP_207045903.1">
    <property type="nucleotide sequence ID" value="NZ_JAFLNC010000004.1"/>
</dbReference>
<proteinExistence type="inferred from homology"/>
<dbReference type="NCBIfam" id="NF004359">
    <property type="entry name" value="PRK05738.1-3"/>
    <property type="match status" value="1"/>
</dbReference>
<evidence type="ECO:0000256" key="7">
    <source>
        <dbReference type="RuleBase" id="RU003934"/>
    </source>
</evidence>
<sequence>MNQENLYDILLGPVVTEKSTMGSEFNQVTFRVALDATKPQIKQAVEKLFDVKVTNVNTNRVKGKVKRFRGHVGKRSDYKKAVVTLAEGQAIDVTAGI</sequence>
<dbReference type="Proteomes" id="UP000664761">
    <property type="component" value="Unassembled WGS sequence"/>
</dbReference>
<evidence type="ECO:0000313" key="9">
    <source>
        <dbReference type="Proteomes" id="UP000664761"/>
    </source>
</evidence>
<dbReference type="InterPro" id="IPR012677">
    <property type="entry name" value="Nucleotide-bd_a/b_plait_sf"/>
</dbReference>
<keyword evidence="5 6" id="KW-0687">Ribonucleoprotein</keyword>
<comment type="similarity">
    <text evidence="1 6 7">Belongs to the universal ribosomal protein uL23 family.</text>
</comment>
<dbReference type="Pfam" id="PF00276">
    <property type="entry name" value="Ribosomal_L23"/>
    <property type="match status" value="1"/>
</dbReference>
<dbReference type="PROSITE" id="PS00050">
    <property type="entry name" value="RIBOSOMAL_L23"/>
    <property type="match status" value="1"/>
</dbReference>
<evidence type="ECO:0000256" key="1">
    <source>
        <dbReference type="ARBA" id="ARBA00006700"/>
    </source>
</evidence>
<dbReference type="PANTHER" id="PTHR11620">
    <property type="entry name" value="60S RIBOSOMAL PROTEIN L23A"/>
    <property type="match status" value="1"/>
</dbReference>
<organism evidence="8 9">
    <name type="scientific">Sneathiella sedimenti</name>
    <dbReference type="NCBI Taxonomy" id="2816034"/>
    <lineage>
        <taxon>Bacteria</taxon>
        <taxon>Pseudomonadati</taxon>
        <taxon>Pseudomonadota</taxon>
        <taxon>Alphaproteobacteria</taxon>
        <taxon>Sneathiellales</taxon>
        <taxon>Sneathiellaceae</taxon>
        <taxon>Sneathiella</taxon>
    </lineage>
</organism>
<dbReference type="HAMAP" id="MF_01369_B">
    <property type="entry name" value="Ribosomal_uL23_B"/>
    <property type="match status" value="1"/>
</dbReference>
<dbReference type="InterPro" id="IPR001014">
    <property type="entry name" value="Ribosomal_uL23_CS"/>
</dbReference>
<comment type="function">
    <text evidence="6">One of the early assembly proteins it binds 23S rRNA. One of the proteins that surrounds the polypeptide exit tunnel on the outside of the ribosome. Forms the main docking site for trigger factor binding to the ribosome.</text>
</comment>
<dbReference type="GO" id="GO:0005840">
    <property type="term" value="C:ribosome"/>
    <property type="evidence" value="ECO:0007669"/>
    <property type="project" value="UniProtKB-KW"/>
</dbReference>
<dbReference type="InterPro" id="IPR013025">
    <property type="entry name" value="Ribosomal_uL23-like"/>
</dbReference>
<evidence type="ECO:0000256" key="6">
    <source>
        <dbReference type="HAMAP-Rule" id="MF_01369"/>
    </source>
</evidence>
<evidence type="ECO:0000256" key="5">
    <source>
        <dbReference type="ARBA" id="ARBA00023274"/>
    </source>
</evidence>
<comment type="subunit">
    <text evidence="6">Part of the 50S ribosomal subunit. Contacts protein L29, and trigger factor when it is bound to the ribosome.</text>
</comment>
<keyword evidence="3 6" id="KW-0694">RNA-binding</keyword>
<dbReference type="EMBL" id="JAFLNC010000004">
    <property type="protein sequence ID" value="MBO0334274.1"/>
    <property type="molecule type" value="Genomic_DNA"/>
</dbReference>
<dbReference type="Gene3D" id="3.30.70.330">
    <property type="match status" value="1"/>
</dbReference>
<accession>A0ABS3F6X0</accession>
<evidence type="ECO:0000256" key="3">
    <source>
        <dbReference type="ARBA" id="ARBA00022884"/>
    </source>
</evidence>
<reference evidence="8 9" key="1">
    <citation type="submission" date="2021-03" db="EMBL/GenBank/DDBJ databases">
        <title>Sneathiella sp. CAU 1612 isolated from Kang Won-do.</title>
        <authorList>
            <person name="Kim W."/>
        </authorList>
    </citation>
    <scope>NUCLEOTIDE SEQUENCE [LARGE SCALE GENOMIC DNA]</scope>
    <source>
        <strain evidence="8 9">CAU 1612</strain>
    </source>
</reference>
<evidence type="ECO:0000256" key="4">
    <source>
        <dbReference type="ARBA" id="ARBA00022980"/>
    </source>
</evidence>
<name>A0ABS3F6X0_9PROT</name>
<keyword evidence="2 6" id="KW-0699">rRNA-binding</keyword>
<keyword evidence="9" id="KW-1185">Reference proteome</keyword>
<dbReference type="NCBIfam" id="NF004363">
    <property type="entry name" value="PRK05738.2-4"/>
    <property type="match status" value="1"/>
</dbReference>
<dbReference type="SUPFAM" id="SSF54189">
    <property type="entry name" value="Ribosomal proteins S24e, L23 and L15e"/>
    <property type="match status" value="1"/>
</dbReference>
<keyword evidence="4 6" id="KW-0689">Ribosomal protein</keyword>
<comment type="caution">
    <text evidence="8">The sequence shown here is derived from an EMBL/GenBank/DDBJ whole genome shotgun (WGS) entry which is preliminary data.</text>
</comment>
<evidence type="ECO:0000313" key="8">
    <source>
        <dbReference type="EMBL" id="MBO0334274.1"/>
    </source>
</evidence>
<dbReference type="NCBIfam" id="NF004360">
    <property type="entry name" value="PRK05738.1-5"/>
    <property type="match status" value="1"/>
</dbReference>
<dbReference type="InterPro" id="IPR012678">
    <property type="entry name" value="Ribosomal_uL23/eL15/eS24_sf"/>
</dbReference>
<gene>
    <name evidence="6" type="primary">rplW</name>
    <name evidence="8" type="ORF">J0X12_11650</name>
</gene>